<evidence type="ECO:0000313" key="7">
    <source>
        <dbReference type="EMBL" id="CAE6441901.1"/>
    </source>
</evidence>
<keyword evidence="5 6" id="KW-0472">Membrane</keyword>
<dbReference type="Proteomes" id="UP000663846">
    <property type="component" value="Unassembled WGS sequence"/>
</dbReference>
<dbReference type="SUPFAM" id="SSF103473">
    <property type="entry name" value="MFS general substrate transporter"/>
    <property type="match status" value="1"/>
</dbReference>
<proteinExistence type="inferred from homology"/>
<keyword evidence="4 6" id="KW-1133">Transmembrane helix</keyword>
<comment type="similarity">
    <text evidence="2">Belongs to the major facilitator superfamily. Proton-dependent oligopeptide transporter (POT/PTR) (TC 2.A.17) family.</text>
</comment>
<comment type="subcellular location">
    <subcellularLocation>
        <location evidence="1">Membrane</location>
        <topology evidence="1">Multi-pass membrane protein</topology>
    </subcellularLocation>
</comment>
<feature type="transmembrane region" description="Helical" evidence="6">
    <location>
        <begin position="34"/>
        <end position="56"/>
    </location>
</feature>
<dbReference type="EMBL" id="CAJMWS010000404">
    <property type="protein sequence ID" value="CAE6441901.1"/>
    <property type="molecule type" value="Genomic_DNA"/>
</dbReference>
<evidence type="ECO:0000256" key="3">
    <source>
        <dbReference type="ARBA" id="ARBA00022692"/>
    </source>
</evidence>
<accession>A0A8H3AW39</accession>
<dbReference type="GO" id="GO:0022857">
    <property type="term" value="F:transmembrane transporter activity"/>
    <property type="evidence" value="ECO:0007669"/>
    <property type="project" value="InterPro"/>
</dbReference>
<comment type="caution">
    <text evidence="7">The sequence shown here is derived from an EMBL/GenBank/DDBJ whole genome shotgun (WGS) entry which is preliminary data.</text>
</comment>
<feature type="transmembrane region" description="Helical" evidence="6">
    <location>
        <begin position="68"/>
        <end position="88"/>
    </location>
</feature>
<feature type="transmembrane region" description="Helical" evidence="6">
    <location>
        <begin position="94"/>
        <end position="116"/>
    </location>
</feature>
<dbReference type="InterPro" id="IPR036259">
    <property type="entry name" value="MFS_trans_sf"/>
</dbReference>
<evidence type="ECO:0000256" key="1">
    <source>
        <dbReference type="ARBA" id="ARBA00004141"/>
    </source>
</evidence>
<evidence type="ECO:0000256" key="5">
    <source>
        <dbReference type="ARBA" id="ARBA00023136"/>
    </source>
</evidence>
<gene>
    <name evidence="7" type="ORF">RDB_LOCUS131242</name>
</gene>
<evidence type="ECO:0000256" key="6">
    <source>
        <dbReference type="SAM" id="Phobius"/>
    </source>
</evidence>
<dbReference type="Pfam" id="PF00854">
    <property type="entry name" value="PTR2"/>
    <property type="match status" value="1"/>
</dbReference>
<evidence type="ECO:0000256" key="4">
    <source>
        <dbReference type="ARBA" id="ARBA00022989"/>
    </source>
</evidence>
<dbReference type="AlphaFoldDB" id="A0A8H3AW39"/>
<evidence type="ECO:0000256" key="2">
    <source>
        <dbReference type="ARBA" id="ARBA00005982"/>
    </source>
</evidence>
<name>A0A8H3AW39_9AGAM</name>
<dbReference type="PANTHER" id="PTHR11654">
    <property type="entry name" value="OLIGOPEPTIDE TRANSPORTER-RELATED"/>
    <property type="match status" value="1"/>
</dbReference>
<evidence type="ECO:0000313" key="8">
    <source>
        <dbReference type="Proteomes" id="UP000663846"/>
    </source>
</evidence>
<protein>
    <submittedName>
        <fullName evidence="7">Uncharacterized protein</fullName>
    </submittedName>
</protein>
<reference evidence="7" key="1">
    <citation type="submission" date="2021-01" db="EMBL/GenBank/DDBJ databases">
        <authorList>
            <person name="Kaushik A."/>
        </authorList>
    </citation>
    <scope>NUCLEOTIDE SEQUENCE</scope>
    <source>
        <strain evidence="7">AG1-1C</strain>
    </source>
</reference>
<sequence>MAYASVLQSFIYRSGPYFDHPGGRPNNISVWWQLPPYVIIALAEIFAVVTSLEYAYTRAPPSMKTIVSAMNVVPNAGSALLVYALLPLNRDPLLTWNFACIAILAGISTVVFYWVFREEDNKWSQEMTSQRDVLKENYELTARERS</sequence>
<dbReference type="InterPro" id="IPR000109">
    <property type="entry name" value="POT_fam"/>
</dbReference>
<keyword evidence="3 6" id="KW-0812">Transmembrane</keyword>
<dbReference type="GO" id="GO:0016020">
    <property type="term" value="C:membrane"/>
    <property type="evidence" value="ECO:0007669"/>
    <property type="project" value="UniProtKB-SubCell"/>
</dbReference>
<dbReference type="Gene3D" id="1.20.1250.20">
    <property type="entry name" value="MFS general substrate transporter like domains"/>
    <property type="match status" value="1"/>
</dbReference>
<organism evidence="7 8">
    <name type="scientific">Rhizoctonia solani</name>
    <dbReference type="NCBI Taxonomy" id="456999"/>
    <lineage>
        <taxon>Eukaryota</taxon>
        <taxon>Fungi</taxon>
        <taxon>Dikarya</taxon>
        <taxon>Basidiomycota</taxon>
        <taxon>Agaricomycotina</taxon>
        <taxon>Agaricomycetes</taxon>
        <taxon>Cantharellales</taxon>
        <taxon>Ceratobasidiaceae</taxon>
        <taxon>Rhizoctonia</taxon>
    </lineage>
</organism>